<dbReference type="InterPro" id="IPR003593">
    <property type="entry name" value="AAA+_ATPase"/>
</dbReference>
<feature type="compositionally biased region" description="Basic residues" evidence="1">
    <location>
        <begin position="572"/>
        <end position="585"/>
    </location>
</feature>
<feature type="region of interest" description="Disordered" evidence="1">
    <location>
        <begin position="13"/>
        <end position="298"/>
    </location>
</feature>
<dbReference type="OrthoDB" id="9996895at2759"/>
<evidence type="ECO:0000313" key="4">
    <source>
        <dbReference type="Proteomes" id="UP000754883"/>
    </source>
</evidence>
<comment type="caution">
    <text evidence="3">The sequence shown here is derived from an EMBL/GenBank/DDBJ whole genome shotgun (WGS) entry which is preliminary data.</text>
</comment>
<feature type="compositionally biased region" description="Pro residues" evidence="1">
    <location>
        <begin position="160"/>
        <end position="169"/>
    </location>
</feature>
<feature type="compositionally biased region" description="Acidic residues" evidence="1">
    <location>
        <begin position="653"/>
        <end position="665"/>
    </location>
</feature>
<organism evidence="3 4">
    <name type="scientific">Clonostachys byssicola</name>
    <dbReference type="NCBI Taxonomy" id="160290"/>
    <lineage>
        <taxon>Eukaryota</taxon>
        <taxon>Fungi</taxon>
        <taxon>Dikarya</taxon>
        <taxon>Ascomycota</taxon>
        <taxon>Pezizomycotina</taxon>
        <taxon>Sordariomycetes</taxon>
        <taxon>Hypocreomycetidae</taxon>
        <taxon>Hypocreales</taxon>
        <taxon>Bionectriaceae</taxon>
        <taxon>Clonostachys</taxon>
    </lineage>
</organism>
<feature type="region of interest" description="Disordered" evidence="1">
    <location>
        <begin position="514"/>
        <end position="585"/>
    </location>
</feature>
<dbReference type="GO" id="GO:0005524">
    <property type="term" value="F:ATP binding"/>
    <property type="evidence" value="ECO:0007669"/>
    <property type="project" value="InterPro"/>
</dbReference>
<dbReference type="Proteomes" id="UP000754883">
    <property type="component" value="Unassembled WGS sequence"/>
</dbReference>
<dbReference type="PANTHER" id="PTHR23389">
    <property type="entry name" value="CHROMOSOME TRANSMISSION FIDELITY FACTOR 18"/>
    <property type="match status" value="1"/>
</dbReference>
<proteinExistence type="predicted"/>
<reference evidence="3" key="1">
    <citation type="submission" date="2021-10" db="EMBL/GenBank/DDBJ databases">
        <authorList>
            <person name="Piombo E."/>
        </authorList>
    </citation>
    <scope>NUCLEOTIDE SEQUENCE</scope>
</reference>
<gene>
    <name evidence="3" type="ORF">CBYS24578_00009954</name>
</gene>
<dbReference type="Gene3D" id="3.40.50.300">
    <property type="entry name" value="P-loop containing nucleotide triphosphate hydrolases"/>
    <property type="match status" value="1"/>
</dbReference>
<dbReference type="EMBL" id="CABFNO020001565">
    <property type="protein sequence ID" value="CAH0004078.1"/>
    <property type="molecule type" value="Genomic_DNA"/>
</dbReference>
<dbReference type="InterPro" id="IPR003959">
    <property type="entry name" value="ATPase_AAA_core"/>
</dbReference>
<feature type="domain" description="AAA+ ATPase" evidence="2">
    <location>
        <begin position="589"/>
        <end position="786"/>
    </location>
</feature>
<feature type="region of interest" description="Disordered" evidence="1">
    <location>
        <begin position="646"/>
        <end position="665"/>
    </location>
</feature>
<dbReference type="AlphaFoldDB" id="A0A9N9YA19"/>
<feature type="compositionally biased region" description="Polar residues" evidence="1">
    <location>
        <begin position="687"/>
        <end position="697"/>
    </location>
</feature>
<dbReference type="SUPFAM" id="SSF52540">
    <property type="entry name" value="P-loop containing nucleoside triphosphate hydrolases"/>
    <property type="match status" value="1"/>
</dbReference>
<evidence type="ECO:0000259" key="2">
    <source>
        <dbReference type="SMART" id="SM00382"/>
    </source>
</evidence>
<dbReference type="SMART" id="SM00382">
    <property type="entry name" value="AAA"/>
    <property type="match status" value="1"/>
</dbReference>
<dbReference type="GO" id="GO:0005634">
    <property type="term" value="C:nucleus"/>
    <property type="evidence" value="ECO:0007669"/>
    <property type="project" value="TreeGrafter"/>
</dbReference>
<dbReference type="PANTHER" id="PTHR23389:SF21">
    <property type="entry name" value="ATPASE FAMILY AAA DOMAIN-CONTAINING PROTEIN 5"/>
    <property type="match status" value="1"/>
</dbReference>
<dbReference type="GO" id="GO:0003677">
    <property type="term" value="F:DNA binding"/>
    <property type="evidence" value="ECO:0007669"/>
    <property type="project" value="TreeGrafter"/>
</dbReference>
<keyword evidence="4" id="KW-1185">Reference proteome</keyword>
<feature type="compositionally biased region" description="Basic and acidic residues" evidence="1">
    <location>
        <begin position="271"/>
        <end position="280"/>
    </location>
</feature>
<feature type="region of interest" description="Disordered" evidence="1">
    <location>
        <begin position="1170"/>
        <end position="1198"/>
    </location>
</feature>
<feature type="compositionally biased region" description="Acidic residues" evidence="1">
    <location>
        <begin position="543"/>
        <end position="563"/>
    </location>
</feature>
<dbReference type="Pfam" id="PF00004">
    <property type="entry name" value="AAA"/>
    <property type="match status" value="1"/>
</dbReference>
<feature type="region of interest" description="Disordered" evidence="1">
    <location>
        <begin position="682"/>
        <end position="710"/>
    </location>
</feature>
<protein>
    <recommendedName>
        <fullName evidence="2">AAA+ ATPase domain-containing protein</fullName>
    </recommendedName>
</protein>
<dbReference type="GO" id="GO:0016887">
    <property type="term" value="F:ATP hydrolysis activity"/>
    <property type="evidence" value="ECO:0007669"/>
    <property type="project" value="InterPro"/>
</dbReference>
<sequence length="1198" mass="131946">MGPVLVCNMVQSDIAEPQDKKLHPFFTKSAKEPTRTESIAPPTSLDNPLQADVVASDVESNAHATSKKRQKQDDTGEGQDAPAPKKPRGRKKKEVMLGQESITNLLVRPRNNDTTVDLTLDISVASDIPTPPNEISSKPNDDPPPQPPVEETTRHVSAPRPKPSLPNTPPKKILKFNPKTGTFGSPPKPKKIEKPSLVVAIKYGQDEASRISLGSRITQVLDGTLDVLPKRGRPKRKAKEAEPPNQANGSTPKASHPFFSSKVKQSPADSPKPEAREQPPPRRQTIFMSTPVSPRKQRTQFFPSTKNTVNWGRLGPAATKVPGAKHPEWPSRGMSHIRGDDFSVTHSSKAYSESLPYKKSKGQVVSVTTDESVLCCLTRALDLSYVRTDLPRDDNKVEPAPKELRLPSRVFETGRKLQSRIRRQLLNHPAVSVQPESDIDELLCTKTPATHPAITRLYHSLESQLSAYDRSTCENMAWTLKYAPSVAAEVVQANKEAIFLKQWLEALEVQSVDTGNADKGGASAKGKSEKPAKKKRKSKLDDFVVDSDEEEEPELSELSEDESSWGHAGPGKFKKSMVRGAGKKQHPRLANAVVISGPHGSGKTAAVYAVAKELNFEIFEINSSSRRSGKDILDKVGDMTRNHLVHHHKSESTAEEGQGEGELEDEVAKDLKSGKQGMMTAFFKPKATSTSTKQRNQPKNDRKLITESKTTPKSQRQSLILLEEADVLYEEDKQFWATLLSMIAQSRRPFIITCNDESLIPFDSLYLHGIFRFSPPPQALAVDVCLLIAANEGHALRRSAVEALYTSRNYDLRATITELNYWCQIGVGDRRGGFDWFYLRWPKGSDLDEKGDVIRVISEDTYVKGMGWMCHDLLDASPKGCLEIEEEAIRQCWGSWNVDAGDWHSSIGLKACAEPLSEPSTKEDRLSALLAYDDFCSAMSSSDLCASGALGVGLHTAMDTSLPELSQKTKEDFTLGRPLLEADPLVPFCDVRADISATTSSLARECLRSYATSRQITTASSALTAVGEAKAVSILESSFTSSPKFLTRLDIAFAFDPIAMADSGASSLAYLDPSVFDRTMKLIIVDVAPWVRSIVEYDLSLMLERKKLSNLLSEGGTKRRMRTTRSALSALEGGERKSTRAEKYFKAAINTRLVLDTGLKAWRLAEKESIKEQEADDQQLPAVAASSPVPIDEDMDSD</sequence>
<name>A0A9N9YA19_9HYPO</name>
<evidence type="ECO:0000256" key="1">
    <source>
        <dbReference type="SAM" id="MobiDB-lite"/>
    </source>
</evidence>
<dbReference type="InterPro" id="IPR027417">
    <property type="entry name" value="P-loop_NTPase"/>
</dbReference>
<accession>A0A9N9YA19</accession>
<evidence type="ECO:0000313" key="3">
    <source>
        <dbReference type="EMBL" id="CAH0004078.1"/>
    </source>
</evidence>